<dbReference type="PRINTS" id="PR00364">
    <property type="entry name" value="DISEASERSIST"/>
</dbReference>
<name>A0ABP0GKC7_CLALP</name>
<proteinExistence type="predicted"/>
<sequence length="955" mass="108241">MDENENVSGSSADENDMDSATTEPKELAAMASSSASPQTNNARSPRRHLSNGETAPKSLYTSTQESHASKVPETIVRDGPTCGPNPPPYFDQNRRSNALNENPANNNVNVETIGANATHREIRIENSTIGNLSADTHTYNITYKERDRITNTYNITSPETITLQLPQSSENVNINATDEACAKLQDELRSIAEGESGKLNLPVDLDTSIKFVKLEITTSLNDDYDNLDHAGHYNRREDLLQMFDSQGNVLLDEVFDEALKRAREDAAKNSNNKEAENVLIKHGNIVGVVGQAGIGKTTLTKLLTTRILEKRILPDTKYLFYILFRNVDFTEKSALLDFLVTSNKISNWIHDEKKEEKIMQKLNQEDRHIVMILDGLDEASENMSSGRAKPTTLQKKCKPEQFLKNILSGHFFPNAKKFITSRPRQMYNLHKDHRPHFILNVLGLSQDAQKELCRQICRENSDEVLDYLEKHPDLSAYCYVPVNCILTMFCINKSLKEEQTASLRSVTGIMVFALDRYMRSEHIRGDLENIKKLISLAWNGILDQKIMFTDKDLKKAGIDEATVSNFLETKLDSDCKLKIFEGDKRNYFSHLVWQEFFSAVNLILYMSYQKFQKHVSKFGESRFEVIIKLVYGLCNLEIQKKLETILSANVLQFKSKISLLQKFALDKIPKAITDSKTTEKFLRVCEWIKEADLDDLTEAVTSVPATEIQLKGTIYPTDVTCFHYFIRKSTRNFTLDVGPRINFVGDSCKRFFIEMNETLENENLQLKTIRVEGRDETTDEEIDAICKCLQNVQELTLWSCKVSGEQVKSISEAIGKQEQPLHKLNLSDNKDIRDEGAEHLSHCLDNVETLHIDDCGITNKGLQHLAASVAELDVQMEEIRLPGNNINDPNDIGAQYLSKCIHKIKKLNIQKCGITASGIKLILDALIDKDHHVGTFLIQNKFFPANISIIFFTFA</sequence>
<evidence type="ECO:0000256" key="5">
    <source>
        <dbReference type="SAM" id="MobiDB-lite"/>
    </source>
</evidence>
<evidence type="ECO:0000313" key="8">
    <source>
        <dbReference type="Proteomes" id="UP001642483"/>
    </source>
</evidence>
<comment type="caution">
    <text evidence="7">The sequence shown here is derived from an EMBL/GenBank/DDBJ whole genome shotgun (WGS) entry which is preliminary data.</text>
</comment>
<reference evidence="7 8" key="1">
    <citation type="submission" date="2024-02" db="EMBL/GenBank/DDBJ databases">
        <authorList>
            <person name="Daric V."/>
            <person name="Darras S."/>
        </authorList>
    </citation>
    <scope>NUCLEOTIDE SEQUENCE [LARGE SCALE GENOMIC DNA]</scope>
</reference>
<dbReference type="SUPFAM" id="SSF52047">
    <property type="entry name" value="RNI-like"/>
    <property type="match status" value="1"/>
</dbReference>
<dbReference type="InterPro" id="IPR001611">
    <property type="entry name" value="Leu-rich_rpt"/>
</dbReference>
<dbReference type="InterPro" id="IPR027417">
    <property type="entry name" value="P-loop_NTPase"/>
</dbReference>
<dbReference type="InterPro" id="IPR032675">
    <property type="entry name" value="LRR_dom_sf"/>
</dbReference>
<dbReference type="Pfam" id="PF13516">
    <property type="entry name" value="LRR_6"/>
    <property type="match status" value="2"/>
</dbReference>
<dbReference type="InterPro" id="IPR041075">
    <property type="entry name" value="NOD1/2_WH"/>
</dbReference>
<dbReference type="EMBL" id="CAWYQH010000119">
    <property type="protein sequence ID" value="CAK8691443.1"/>
    <property type="molecule type" value="Genomic_DNA"/>
</dbReference>
<feature type="compositionally biased region" description="Polar residues" evidence="5">
    <location>
        <begin position="1"/>
        <end position="22"/>
    </location>
</feature>
<dbReference type="PANTHER" id="PTHR24106">
    <property type="entry name" value="NACHT, LRR AND CARD DOMAINS-CONTAINING"/>
    <property type="match status" value="1"/>
</dbReference>
<feature type="compositionally biased region" description="Low complexity" evidence="5">
    <location>
        <begin position="97"/>
        <end position="106"/>
    </location>
</feature>
<keyword evidence="8" id="KW-1185">Reference proteome</keyword>
<evidence type="ECO:0000256" key="3">
    <source>
        <dbReference type="ARBA" id="ARBA00022741"/>
    </source>
</evidence>
<keyword evidence="4" id="KW-0067">ATP-binding</keyword>
<dbReference type="Proteomes" id="UP001642483">
    <property type="component" value="Unassembled WGS sequence"/>
</dbReference>
<protein>
    <recommendedName>
        <fullName evidence="6">NACHT domain-containing protein</fullName>
    </recommendedName>
</protein>
<dbReference type="PROSITE" id="PS50837">
    <property type="entry name" value="NACHT"/>
    <property type="match status" value="1"/>
</dbReference>
<gene>
    <name evidence="7" type="ORF">CVLEPA_LOCUS24151</name>
</gene>
<dbReference type="Pfam" id="PF05729">
    <property type="entry name" value="NACHT"/>
    <property type="match status" value="1"/>
</dbReference>
<evidence type="ECO:0000256" key="2">
    <source>
        <dbReference type="ARBA" id="ARBA00022737"/>
    </source>
</evidence>
<dbReference type="InterPro" id="IPR007111">
    <property type="entry name" value="NACHT_NTPase"/>
</dbReference>
<dbReference type="Gene3D" id="3.80.10.10">
    <property type="entry name" value="Ribonuclease Inhibitor"/>
    <property type="match status" value="1"/>
</dbReference>
<feature type="compositionally biased region" description="Polar residues" evidence="5">
    <location>
        <begin position="31"/>
        <end position="43"/>
    </location>
</feature>
<feature type="domain" description="NACHT" evidence="6">
    <location>
        <begin position="284"/>
        <end position="490"/>
    </location>
</feature>
<organism evidence="7 8">
    <name type="scientific">Clavelina lepadiformis</name>
    <name type="common">Light-bulb sea squirt</name>
    <name type="synonym">Ascidia lepadiformis</name>
    <dbReference type="NCBI Taxonomy" id="159417"/>
    <lineage>
        <taxon>Eukaryota</taxon>
        <taxon>Metazoa</taxon>
        <taxon>Chordata</taxon>
        <taxon>Tunicata</taxon>
        <taxon>Ascidiacea</taxon>
        <taxon>Aplousobranchia</taxon>
        <taxon>Clavelinidae</taxon>
        <taxon>Clavelina</taxon>
    </lineage>
</organism>
<dbReference type="Pfam" id="PF17779">
    <property type="entry name" value="WHD_NOD2"/>
    <property type="match status" value="1"/>
</dbReference>
<evidence type="ECO:0000313" key="7">
    <source>
        <dbReference type="EMBL" id="CAK8691443.1"/>
    </source>
</evidence>
<dbReference type="SMART" id="SM00368">
    <property type="entry name" value="LRR_RI"/>
    <property type="match status" value="4"/>
</dbReference>
<dbReference type="Gene3D" id="3.40.50.300">
    <property type="entry name" value="P-loop containing nucleotide triphosphate hydrolases"/>
    <property type="match status" value="1"/>
</dbReference>
<dbReference type="SUPFAM" id="SSF52540">
    <property type="entry name" value="P-loop containing nucleoside triphosphate hydrolases"/>
    <property type="match status" value="1"/>
</dbReference>
<feature type="region of interest" description="Disordered" evidence="5">
    <location>
        <begin position="1"/>
        <end position="106"/>
    </location>
</feature>
<accession>A0ABP0GKC7</accession>
<evidence type="ECO:0000256" key="4">
    <source>
        <dbReference type="ARBA" id="ARBA00022840"/>
    </source>
</evidence>
<keyword evidence="2" id="KW-0677">Repeat</keyword>
<evidence type="ECO:0000256" key="1">
    <source>
        <dbReference type="ARBA" id="ARBA00022614"/>
    </source>
</evidence>
<keyword evidence="1" id="KW-0433">Leucine-rich repeat</keyword>
<keyword evidence="3" id="KW-0547">Nucleotide-binding</keyword>
<dbReference type="InterPro" id="IPR051261">
    <property type="entry name" value="NLR"/>
</dbReference>
<evidence type="ECO:0000259" key="6">
    <source>
        <dbReference type="PROSITE" id="PS50837"/>
    </source>
</evidence>